<dbReference type="EMBL" id="SRIO01000002">
    <property type="protein sequence ID" value="TFZ83891.1"/>
    <property type="molecule type" value="Genomic_DNA"/>
</dbReference>
<dbReference type="GO" id="GO:0046872">
    <property type="term" value="F:metal ion binding"/>
    <property type="evidence" value="ECO:0007669"/>
    <property type="project" value="UniProtKB-UniRule"/>
</dbReference>
<dbReference type="Gene3D" id="3.10.520.10">
    <property type="entry name" value="ApbE-like domains"/>
    <property type="match status" value="1"/>
</dbReference>
<keyword evidence="5 11" id="KW-0808">Transferase</keyword>
<dbReference type="PIRSF" id="PIRSF006268">
    <property type="entry name" value="ApbE"/>
    <property type="match status" value="1"/>
</dbReference>
<gene>
    <name evidence="13" type="ORF">E4680_02670</name>
</gene>
<evidence type="ECO:0000256" key="1">
    <source>
        <dbReference type="ARBA" id="ARBA00008282"/>
    </source>
</evidence>
<evidence type="ECO:0000256" key="4">
    <source>
        <dbReference type="ARBA" id="ARBA00022630"/>
    </source>
</evidence>
<organism evidence="13 14">
    <name type="scientific">Candidatus Macondimonas diazotrophica</name>
    <dbReference type="NCBI Taxonomy" id="2305248"/>
    <lineage>
        <taxon>Bacteria</taxon>
        <taxon>Pseudomonadati</taxon>
        <taxon>Pseudomonadota</taxon>
        <taxon>Gammaproteobacteria</taxon>
        <taxon>Chromatiales</taxon>
        <taxon>Ectothiorhodospiraceae</taxon>
        <taxon>Candidatus Macondimonas</taxon>
    </lineage>
</organism>
<evidence type="ECO:0000256" key="3">
    <source>
        <dbReference type="ARBA" id="ARBA00016337"/>
    </source>
</evidence>
<keyword evidence="4 11" id="KW-0285">Flavoprotein</keyword>
<name>A0A4Z0FCB6_9GAMM</name>
<evidence type="ECO:0000256" key="5">
    <source>
        <dbReference type="ARBA" id="ARBA00022679"/>
    </source>
</evidence>
<evidence type="ECO:0000256" key="8">
    <source>
        <dbReference type="ARBA" id="ARBA00022842"/>
    </source>
</evidence>
<evidence type="ECO:0000256" key="9">
    <source>
        <dbReference type="ARBA" id="ARBA00031306"/>
    </source>
</evidence>
<feature type="binding site" evidence="12">
    <location>
        <position position="160"/>
    </location>
    <ligand>
        <name>Mg(2+)</name>
        <dbReference type="ChEBI" id="CHEBI:18420"/>
    </ligand>
</feature>
<keyword evidence="6 11" id="KW-0479">Metal-binding</keyword>
<evidence type="ECO:0000256" key="12">
    <source>
        <dbReference type="PIRSR" id="PIRSR006268-2"/>
    </source>
</evidence>
<dbReference type="AlphaFoldDB" id="A0A4Z0FCB6"/>
<evidence type="ECO:0000313" key="14">
    <source>
        <dbReference type="Proteomes" id="UP000297890"/>
    </source>
</evidence>
<comment type="cofactor">
    <cofactor evidence="12">
        <name>Mg(2+)</name>
        <dbReference type="ChEBI" id="CHEBI:18420"/>
    </cofactor>
    <cofactor evidence="12">
        <name>Mn(2+)</name>
        <dbReference type="ChEBI" id="CHEBI:29035"/>
    </cofactor>
    <text evidence="12">Magnesium. Can also use manganese.</text>
</comment>
<evidence type="ECO:0000256" key="7">
    <source>
        <dbReference type="ARBA" id="ARBA00022827"/>
    </source>
</evidence>
<dbReference type="EC" id="2.7.1.180" evidence="2 11"/>
<comment type="caution">
    <text evidence="13">The sequence shown here is derived from an EMBL/GenBank/DDBJ whole genome shotgun (WGS) entry which is preliminary data.</text>
</comment>
<comment type="catalytic activity">
    <reaction evidence="10 11">
        <text>L-threonyl-[protein] + FAD = FMN-L-threonyl-[protein] + AMP + H(+)</text>
        <dbReference type="Rhea" id="RHEA:36847"/>
        <dbReference type="Rhea" id="RHEA-COMP:11060"/>
        <dbReference type="Rhea" id="RHEA-COMP:11061"/>
        <dbReference type="ChEBI" id="CHEBI:15378"/>
        <dbReference type="ChEBI" id="CHEBI:30013"/>
        <dbReference type="ChEBI" id="CHEBI:57692"/>
        <dbReference type="ChEBI" id="CHEBI:74257"/>
        <dbReference type="ChEBI" id="CHEBI:456215"/>
        <dbReference type="EC" id="2.7.1.180"/>
    </reaction>
</comment>
<dbReference type="Proteomes" id="UP000297890">
    <property type="component" value="Unassembled WGS sequence"/>
</dbReference>
<accession>A0A4Z0FCB6</accession>
<evidence type="ECO:0000256" key="10">
    <source>
        <dbReference type="ARBA" id="ARBA00048540"/>
    </source>
</evidence>
<dbReference type="Pfam" id="PF02424">
    <property type="entry name" value="ApbE"/>
    <property type="match status" value="1"/>
</dbReference>
<feature type="binding site" evidence="12">
    <location>
        <position position="266"/>
    </location>
    <ligand>
        <name>Mg(2+)</name>
        <dbReference type="ChEBI" id="CHEBI:18420"/>
    </ligand>
</feature>
<dbReference type="GO" id="GO:0016740">
    <property type="term" value="F:transferase activity"/>
    <property type="evidence" value="ECO:0007669"/>
    <property type="project" value="UniProtKB-UniRule"/>
</dbReference>
<sequence length="300" mass="32906">MAFADCWLPTMSLSVRTEFRSWRRAQPLLGTFVEVTLEGPEDVYPAQTFDAVFAEVARVHRLMSWYETESDVSRINRMPAGRWARIDPRTVCVLHAASRMYERSGGLFDVTCERHLRRAGVLPEGPIEGGAQRQGTMSDLLLDEEGGVFLKQPLTINLDGIAKGYAVDQAIALLNIHGVRSGCVNAGGDLRLFGPVAQEIGLRNPRRPTEIWQLGRYRACAVATTGGYFLNTQADVPSAVVDPVTGQPVAVSGSVTVTAPLCMYADALTKIATLMRPDDAVVAQLFKELDAHVYHFPRCA</sequence>
<proteinExistence type="inferred from homology"/>
<keyword evidence="7 11" id="KW-0274">FAD</keyword>
<comment type="similarity">
    <text evidence="1 11">Belongs to the ApbE family.</text>
</comment>
<dbReference type="OrthoDB" id="9778595at2"/>
<dbReference type="PANTHER" id="PTHR30040">
    <property type="entry name" value="THIAMINE BIOSYNTHESIS LIPOPROTEIN APBE"/>
    <property type="match status" value="1"/>
</dbReference>
<dbReference type="InterPro" id="IPR003374">
    <property type="entry name" value="ApbE-like_sf"/>
</dbReference>
<keyword evidence="14" id="KW-1185">Reference proteome</keyword>
<keyword evidence="8 11" id="KW-0460">Magnesium</keyword>
<evidence type="ECO:0000256" key="2">
    <source>
        <dbReference type="ARBA" id="ARBA00011955"/>
    </source>
</evidence>
<evidence type="ECO:0000256" key="11">
    <source>
        <dbReference type="PIRNR" id="PIRNR006268"/>
    </source>
</evidence>
<evidence type="ECO:0000256" key="6">
    <source>
        <dbReference type="ARBA" id="ARBA00022723"/>
    </source>
</evidence>
<reference evidence="13 14" key="1">
    <citation type="journal article" date="2019" name="ISME J.">
        <title>Candidatus Macondimonas diazotrophica, a novel gammaproteobacterial genus dominating crude-oil-contaminated coastal sediments.</title>
        <authorList>
            <person name="Karthikeyan S."/>
            <person name="Konstantinidis K."/>
        </authorList>
    </citation>
    <scope>NUCLEOTIDE SEQUENCE [LARGE SCALE GENOMIC DNA]</scope>
    <source>
        <strain evidence="13 14">KTK01</strain>
    </source>
</reference>
<dbReference type="InterPro" id="IPR024932">
    <property type="entry name" value="ApbE"/>
</dbReference>
<evidence type="ECO:0000313" key="13">
    <source>
        <dbReference type="EMBL" id="TFZ83891.1"/>
    </source>
</evidence>
<dbReference type="SUPFAM" id="SSF143631">
    <property type="entry name" value="ApbE-like"/>
    <property type="match status" value="1"/>
</dbReference>
<protein>
    <recommendedName>
        <fullName evidence="3 11">FAD:protein FMN transferase</fullName>
        <ecNumber evidence="2 11">2.7.1.180</ecNumber>
    </recommendedName>
    <alternativeName>
        <fullName evidence="9 11">Flavin transferase</fullName>
    </alternativeName>
</protein>
<dbReference type="PANTHER" id="PTHR30040:SF2">
    <property type="entry name" value="FAD:PROTEIN FMN TRANSFERASE"/>
    <property type="match status" value="1"/>
</dbReference>